<accession>A0ABY8N4P6</accession>
<sequence>MTNKGIGDSYEIGIAIPIAITRLPFDNPLNYNLGLTLNQYNAESGNRANHYEWKTEFIGVQNTIAYSFIKTNHLDVAVKGSFNLGTIVSGSQLINNSFYTISNHKEFKGLQFTPSLGLQTQCNLSEYAYLSLGYNYASSYNLSNTTNEKVTIHNHQLLFGVHLELY</sequence>
<dbReference type="Proteomes" id="UP001232117">
    <property type="component" value="Chromosome"/>
</dbReference>
<reference evidence="1 2" key="2">
    <citation type="submission" date="2023-06" db="EMBL/GenBank/DDBJ databases">
        <title>Complete Genome Sequence of Flavobacterium keumense K3R-10.</title>
        <authorList>
            <person name="Jeong H."/>
            <person name="Jhang S.Y."/>
            <person name="Kim J.N."/>
        </authorList>
    </citation>
    <scope>NUCLEOTIDE SEQUENCE [LARGE SCALE GENOMIC DNA]</scope>
    <source>
        <strain evidence="1 2">K3R-10</strain>
    </source>
</reference>
<keyword evidence="2" id="KW-1185">Reference proteome</keyword>
<dbReference type="RefSeq" id="WP_264532920.1">
    <property type="nucleotide sequence ID" value="NZ_CP092332.1"/>
</dbReference>
<proteinExistence type="predicted"/>
<evidence type="ECO:0000313" key="2">
    <source>
        <dbReference type="Proteomes" id="UP001232117"/>
    </source>
</evidence>
<evidence type="ECO:0008006" key="3">
    <source>
        <dbReference type="Google" id="ProtNLM"/>
    </source>
</evidence>
<gene>
    <name evidence="1" type="ORF">MG292_09755</name>
</gene>
<dbReference type="EMBL" id="CP092332">
    <property type="protein sequence ID" value="WGK94354.1"/>
    <property type="molecule type" value="Genomic_DNA"/>
</dbReference>
<protein>
    <recommendedName>
        <fullName evidence="3">Outer membrane protein beta-barrel domain-containing protein</fullName>
    </recommendedName>
</protein>
<organism evidence="1 2">
    <name type="scientific">Flavobacterium keumense</name>
    <dbReference type="NCBI Taxonomy" id="1306518"/>
    <lineage>
        <taxon>Bacteria</taxon>
        <taxon>Pseudomonadati</taxon>
        <taxon>Bacteroidota</taxon>
        <taxon>Flavobacteriia</taxon>
        <taxon>Flavobacteriales</taxon>
        <taxon>Flavobacteriaceae</taxon>
        <taxon>Flavobacterium</taxon>
    </lineage>
</organism>
<reference evidence="1 2" key="1">
    <citation type="submission" date="2022-02" db="EMBL/GenBank/DDBJ databases">
        <authorList>
            <person name="Cha I.-T."/>
            <person name="Lee K.-E."/>
            <person name="Park S.-J."/>
        </authorList>
    </citation>
    <scope>NUCLEOTIDE SEQUENCE [LARGE SCALE GENOMIC DNA]</scope>
    <source>
        <strain evidence="1 2">K3R-10</strain>
    </source>
</reference>
<name>A0ABY8N4P6_9FLAO</name>
<evidence type="ECO:0000313" key="1">
    <source>
        <dbReference type="EMBL" id="WGK94354.1"/>
    </source>
</evidence>